<sequence>MTSFGAARTSQRSESGLSHLKRHHRSDGHTVFRQIDDLAPLHIFKKLRKDEGQGKIIRARETGARSRLSHEAQPRGLDAYRAD</sequence>
<feature type="compositionally biased region" description="Polar residues" evidence="1">
    <location>
        <begin position="1"/>
        <end position="16"/>
    </location>
</feature>
<feature type="region of interest" description="Disordered" evidence="1">
    <location>
        <begin position="1"/>
        <end position="31"/>
    </location>
</feature>
<evidence type="ECO:0000313" key="3">
    <source>
        <dbReference type="Proteomes" id="UP000612282"/>
    </source>
</evidence>
<organism evidence="2 3">
    <name type="scientific">Actinoplanes couchii</name>
    <dbReference type="NCBI Taxonomy" id="403638"/>
    <lineage>
        <taxon>Bacteria</taxon>
        <taxon>Bacillati</taxon>
        <taxon>Actinomycetota</taxon>
        <taxon>Actinomycetes</taxon>
        <taxon>Micromonosporales</taxon>
        <taxon>Micromonosporaceae</taxon>
        <taxon>Actinoplanes</taxon>
    </lineage>
</organism>
<feature type="region of interest" description="Disordered" evidence="1">
    <location>
        <begin position="59"/>
        <end position="83"/>
    </location>
</feature>
<accession>A0ABQ3XSX2</accession>
<gene>
    <name evidence="2" type="ORF">Aco03nite_100210</name>
</gene>
<evidence type="ECO:0000313" key="2">
    <source>
        <dbReference type="EMBL" id="GID61617.1"/>
    </source>
</evidence>
<keyword evidence="3" id="KW-1185">Reference proteome</keyword>
<protein>
    <submittedName>
        <fullName evidence="2">Uncharacterized protein</fullName>
    </submittedName>
</protein>
<name>A0ABQ3XSX2_9ACTN</name>
<proteinExistence type="predicted"/>
<dbReference type="Proteomes" id="UP000612282">
    <property type="component" value="Unassembled WGS sequence"/>
</dbReference>
<reference evidence="2 3" key="1">
    <citation type="submission" date="2021-01" db="EMBL/GenBank/DDBJ databases">
        <title>Whole genome shotgun sequence of Actinoplanes couchii NBRC 106145.</title>
        <authorList>
            <person name="Komaki H."/>
            <person name="Tamura T."/>
        </authorList>
    </citation>
    <scope>NUCLEOTIDE SEQUENCE [LARGE SCALE GENOMIC DNA]</scope>
    <source>
        <strain evidence="2 3">NBRC 106145</strain>
    </source>
</reference>
<comment type="caution">
    <text evidence="2">The sequence shown here is derived from an EMBL/GenBank/DDBJ whole genome shotgun (WGS) entry which is preliminary data.</text>
</comment>
<evidence type="ECO:0000256" key="1">
    <source>
        <dbReference type="SAM" id="MobiDB-lite"/>
    </source>
</evidence>
<dbReference type="EMBL" id="BOMG01000131">
    <property type="protein sequence ID" value="GID61617.1"/>
    <property type="molecule type" value="Genomic_DNA"/>
</dbReference>